<name>A0A484ICV0_9ARCH</name>
<evidence type="ECO:0000313" key="10">
    <source>
        <dbReference type="Proteomes" id="UP000294299"/>
    </source>
</evidence>
<keyword evidence="3 7" id="KW-0690">Ribosome biogenesis</keyword>
<evidence type="ECO:0000256" key="7">
    <source>
        <dbReference type="HAMAP-Rule" id="MF_01116"/>
    </source>
</evidence>
<reference evidence="9 10" key="1">
    <citation type="submission" date="2019-02" db="EMBL/GenBank/DDBJ databases">
        <authorList>
            <person name="Lehtovirta-Morley E L."/>
        </authorList>
    </citation>
    <scope>NUCLEOTIDE SEQUENCE [LARGE SCALE GENOMIC DNA]</scope>
    <source>
        <strain evidence="9">NFRAN1</strain>
    </source>
</reference>
<dbReference type="InterPro" id="IPR007177">
    <property type="entry name" value="Tsr3_C"/>
</dbReference>
<evidence type="ECO:0000256" key="3">
    <source>
        <dbReference type="ARBA" id="ARBA00022517"/>
    </source>
</evidence>
<organism evidence="9 10">
    <name type="scientific">Candidatus Nitrosocosmicus franklandianus</name>
    <dbReference type="NCBI Taxonomy" id="1798806"/>
    <lineage>
        <taxon>Archaea</taxon>
        <taxon>Nitrososphaerota</taxon>
        <taxon>Nitrososphaeria</taxon>
        <taxon>Nitrososphaerales</taxon>
        <taxon>Nitrososphaeraceae</taxon>
        <taxon>Candidatus Nitrosocosmicus</taxon>
    </lineage>
</organism>
<evidence type="ECO:0000256" key="2">
    <source>
        <dbReference type="ARBA" id="ARBA00022490"/>
    </source>
</evidence>
<comment type="caution">
    <text evidence="7">Lacks conserved residue(s) required for the propagation of feature annotation.</text>
</comment>
<comment type="subcellular location">
    <subcellularLocation>
        <location evidence="7">Cytoplasm</location>
    </subcellularLocation>
</comment>
<dbReference type="RefSeq" id="WP_197731173.1">
    <property type="nucleotide sequence ID" value="NZ_LR216287.1"/>
</dbReference>
<feature type="binding site" evidence="7">
    <location>
        <position position="90"/>
    </location>
    <ligand>
        <name>S-adenosyl-L-methionine</name>
        <dbReference type="ChEBI" id="CHEBI:59789"/>
    </ligand>
</feature>
<dbReference type="OrthoDB" id="7441at2157"/>
<dbReference type="InterPro" id="IPR022968">
    <property type="entry name" value="Tsr3-like"/>
</dbReference>
<dbReference type="Proteomes" id="UP000294299">
    <property type="component" value="Chromosome NFRAN"/>
</dbReference>
<evidence type="ECO:0000256" key="1">
    <source>
        <dbReference type="ARBA" id="ARBA00014114"/>
    </source>
</evidence>
<dbReference type="PANTHER" id="PTHR20426:SF0">
    <property type="entry name" value="18S RRNA AMINOCARBOXYPROPYLTRANSFERASE"/>
    <property type="match status" value="1"/>
</dbReference>
<keyword evidence="4 7" id="KW-0698">rRNA processing</keyword>
<sequence length="172" mass="19628">MCADQIELAVLMYRQDDPQKCTASRLVKFRLANEVRRIPNSFVVLNPYSDKLLTASDAMRFKGICGIDCSWNLASKVIRGSKKYTNNRKLPALLAGNPTNYAKLGMLSTVEAISAALYIMGYKSKSNDILNKFKWGHTFMDLNLDILEDYSKAFDEDALRVIEKEYFPNYFL</sequence>
<dbReference type="KEGG" id="nfn:NFRAN_2314"/>
<evidence type="ECO:0000256" key="6">
    <source>
        <dbReference type="ARBA" id="ARBA00022691"/>
    </source>
</evidence>
<keyword evidence="6 7" id="KW-0949">S-adenosyl-L-methionine</keyword>
<dbReference type="EC" id="2.5.1.157" evidence="7"/>
<dbReference type="HAMAP" id="MF_01116">
    <property type="entry name" value="TSR3"/>
    <property type="match status" value="1"/>
</dbReference>
<protein>
    <recommendedName>
        <fullName evidence="1 7">16S rRNA aminocarboxypropyltransferase</fullName>
        <ecNumber evidence="7">2.5.1.157</ecNumber>
    </recommendedName>
</protein>
<keyword evidence="5 7" id="KW-0808">Transferase</keyword>
<dbReference type="PANTHER" id="PTHR20426">
    <property type="entry name" value="RIBOSOME BIOGENESIS PROTEIN TSR3 HOMOLOG"/>
    <property type="match status" value="1"/>
</dbReference>
<dbReference type="GO" id="GO:0005737">
    <property type="term" value="C:cytoplasm"/>
    <property type="evidence" value="ECO:0007669"/>
    <property type="project" value="UniProtKB-SubCell"/>
</dbReference>
<keyword evidence="10" id="KW-1185">Reference proteome</keyword>
<dbReference type="GO" id="GO:0000455">
    <property type="term" value="P:enzyme-directed rRNA pseudouridine synthesis"/>
    <property type="evidence" value="ECO:0007669"/>
    <property type="project" value="UniProtKB-UniRule"/>
</dbReference>
<comment type="catalytic activity">
    <reaction evidence="7">
        <text>an N(1)-methylpseudouridine in rRNA + S-adenosyl-L-methionine = N(1)-methyl-N(3)-[(3S)-3-amino-3-carboxypropyl]pseudouridine in rRNA + S-methyl-5'-thioadenosine + H(+)</text>
        <dbReference type="Rhea" id="RHEA:63296"/>
        <dbReference type="Rhea" id="RHEA-COMP:11634"/>
        <dbReference type="Rhea" id="RHEA-COMP:16310"/>
        <dbReference type="ChEBI" id="CHEBI:15378"/>
        <dbReference type="ChEBI" id="CHEBI:17509"/>
        <dbReference type="ChEBI" id="CHEBI:59789"/>
        <dbReference type="ChEBI" id="CHEBI:74890"/>
        <dbReference type="ChEBI" id="CHEBI:146234"/>
        <dbReference type="EC" id="2.5.1.157"/>
    </reaction>
</comment>
<evidence type="ECO:0000256" key="5">
    <source>
        <dbReference type="ARBA" id="ARBA00022679"/>
    </source>
</evidence>
<dbReference type="GeneID" id="39421534"/>
<gene>
    <name evidence="9" type="ORF">NFRAN_2314</name>
</gene>
<dbReference type="AlphaFoldDB" id="A0A484ICV0"/>
<dbReference type="NCBIfam" id="NF002621">
    <property type="entry name" value="PRK02287.1"/>
    <property type="match status" value="1"/>
</dbReference>
<feature type="binding site" evidence="7">
    <location>
        <position position="67"/>
    </location>
    <ligand>
        <name>S-adenosyl-L-methionine</name>
        <dbReference type="ChEBI" id="CHEBI:59789"/>
    </ligand>
</feature>
<proteinExistence type="inferred from homology"/>
<keyword evidence="2 7" id="KW-0963">Cytoplasm</keyword>
<evidence type="ECO:0000256" key="4">
    <source>
        <dbReference type="ARBA" id="ARBA00022552"/>
    </source>
</evidence>
<comment type="similarity">
    <text evidence="7">Belongs to the TDD superfamily. TSR3 family.</text>
</comment>
<evidence type="ECO:0000259" key="8">
    <source>
        <dbReference type="Pfam" id="PF04034"/>
    </source>
</evidence>
<comment type="function">
    <text evidence="7">Aminocarboxypropyltransferase that catalyzes the aminocarboxypropyl transfer on pseudouridine corresponding to position 914 in M.jannaschii 16S rRNA. It constitutes the last step in biosynthesis of the hypermodified N1-methyl-N3-(3-amino-3-carboxypropyl) pseudouridine (m1acp3-Psi).</text>
</comment>
<dbReference type="GO" id="GO:0106388">
    <property type="term" value="F:rRNA small subunit aminocarboxypropyltransferase activity"/>
    <property type="evidence" value="ECO:0007669"/>
    <property type="project" value="UniProtKB-EC"/>
</dbReference>
<dbReference type="Pfam" id="PF04034">
    <property type="entry name" value="Ribo_biogen_C"/>
    <property type="match status" value="1"/>
</dbReference>
<dbReference type="GO" id="GO:1904047">
    <property type="term" value="F:S-adenosyl-L-methionine binding"/>
    <property type="evidence" value="ECO:0007669"/>
    <property type="project" value="UniProtKB-UniRule"/>
</dbReference>
<evidence type="ECO:0000313" key="9">
    <source>
        <dbReference type="EMBL" id="VFJ14636.1"/>
    </source>
</evidence>
<dbReference type="EMBL" id="LR216287">
    <property type="protein sequence ID" value="VFJ14636.1"/>
    <property type="molecule type" value="Genomic_DNA"/>
</dbReference>
<accession>A0A484ICV0</accession>
<feature type="domain" description="16S/18S rRNA aminocarboxypropyltransferase Tsr3 C-terminal" evidence="8">
    <location>
        <begin position="43"/>
        <end position="166"/>
    </location>
</feature>
<feature type="binding site" evidence="7">
    <location>
        <position position="22"/>
    </location>
    <ligand>
        <name>S-adenosyl-L-methionine</name>
        <dbReference type="ChEBI" id="CHEBI:59789"/>
    </ligand>
</feature>
<feature type="binding site" evidence="7">
    <location>
        <position position="109"/>
    </location>
    <ligand>
        <name>S-adenosyl-L-methionine</name>
        <dbReference type="ChEBI" id="CHEBI:59789"/>
    </ligand>
</feature>